<accession>A0A2J6TDG3</accession>
<keyword evidence="2" id="KW-1185">Reference proteome</keyword>
<dbReference type="GeneID" id="36582616"/>
<protein>
    <recommendedName>
        <fullName evidence="3">Fe2OG dioxygenase domain-containing protein</fullName>
    </recommendedName>
</protein>
<gene>
    <name evidence="1" type="ORF">K444DRAFT_526378</name>
</gene>
<evidence type="ECO:0008006" key="3">
    <source>
        <dbReference type="Google" id="ProtNLM"/>
    </source>
</evidence>
<proteinExistence type="predicted"/>
<evidence type="ECO:0000313" key="1">
    <source>
        <dbReference type="EMBL" id="PMD61076.1"/>
    </source>
</evidence>
<dbReference type="PANTHER" id="PTHR41677">
    <property type="entry name" value="YALI0B19030P"/>
    <property type="match status" value="1"/>
</dbReference>
<dbReference type="OrthoDB" id="10256055at2759"/>
<dbReference type="AlphaFoldDB" id="A0A2J6TDG3"/>
<dbReference type="PANTHER" id="PTHR41677:SF1">
    <property type="entry name" value="FE2OG DIOXYGENASE DOMAIN-CONTAINING PROTEIN"/>
    <property type="match status" value="1"/>
</dbReference>
<dbReference type="InParanoid" id="A0A2J6TDG3"/>
<organism evidence="1 2">
    <name type="scientific">Hyaloscypha bicolor E</name>
    <dbReference type="NCBI Taxonomy" id="1095630"/>
    <lineage>
        <taxon>Eukaryota</taxon>
        <taxon>Fungi</taxon>
        <taxon>Dikarya</taxon>
        <taxon>Ascomycota</taxon>
        <taxon>Pezizomycotina</taxon>
        <taxon>Leotiomycetes</taxon>
        <taxon>Helotiales</taxon>
        <taxon>Hyaloscyphaceae</taxon>
        <taxon>Hyaloscypha</taxon>
        <taxon>Hyaloscypha bicolor</taxon>
    </lineage>
</organism>
<reference evidence="1 2" key="1">
    <citation type="submission" date="2016-04" db="EMBL/GenBank/DDBJ databases">
        <title>A degradative enzymes factory behind the ericoid mycorrhizal symbiosis.</title>
        <authorList>
            <consortium name="DOE Joint Genome Institute"/>
            <person name="Martino E."/>
            <person name="Morin E."/>
            <person name="Grelet G."/>
            <person name="Kuo A."/>
            <person name="Kohler A."/>
            <person name="Daghino S."/>
            <person name="Barry K."/>
            <person name="Choi C."/>
            <person name="Cichocki N."/>
            <person name="Clum A."/>
            <person name="Copeland A."/>
            <person name="Hainaut M."/>
            <person name="Haridas S."/>
            <person name="Labutti K."/>
            <person name="Lindquist E."/>
            <person name="Lipzen A."/>
            <person name="Khouja H.-R."/>
            <person name="Murat C."/>
            <person name="Ohm R."/>
            <person name="Olson A."/>
            <person name="Spatafora J."/>
            <person name="Veneault-Fourrey C."/>
            <person name="Henrissat B."/>
            <person name="Grigoriev I."/>
            <person name="Martin F."/>
            <person name="Perotto S."/>
        </authorList>
    </citation>
    <scope>NUCLEOTIDE SEQUENCE [LARGE SCALE GENOMIC DNA]</scope>
    <source>
        <strain evidence="1 2">E</strain>
    </source>
</reference>
<name>A0A2J6TDG3_9HELO</name>
<dbReference type="Proteomes" id="UP000235371">
    <property type="component" value="Unassembled WGS sequence"/>
</dbReference>
<dbReference type="EMBL" id="KZ613786">
    <property type="protein sequence ID" value="PMD61076.1"/>
    <property type="molecule type" value="Genomic_DNA"/>
</dbReference>
<sequence length="327" mass="36744">MPTLFNPKTHLSYVKPTAVHTMKSFGLPDIGVAPIAASEPFQLFSPEAVDIMRKEALSDIVQEKHFFGCDLAPFQLRGYAAEHAKFSFEAWSHPDVTRIVSEIAGVDLVHNIDYEIGHINVSIPGKRLDHETVPEKERDAVVGWHKDSYPFVCVLMLSDTAGMVGGETAIKTGTGEIKRIRGPQRKGCAVVMQGRYLDHAALPTLGGQERITMVTSYRPRSPFVRDDTRLTTVRPTSHLPSLYGQILEYQLENTEARVRHMLKMIREDMRADRVNVKAVKQFLGFEIAQLRILNKEVVEERFVKKGHVAEAVAAQRAAEEAERKQCE</sequence>
<evidence type="ECO:0000313" key="2">
    <source>
        <dbReference type="Proteomes" id="UP000235371"/>
    </source>
</evidence>
<dbReference type="STRING" id="1095630.A0A2J6TDG3"/>
<dbReference type="RefSeq" id="XP_024737980.1">
    <property type="nucleotide sequence ID" value="XM_024874536.1"/>
</dbReference>